<dbReference type="Pfam" id="PF03795">
    <property type="entry name" value="YCII"/>
    <property type="match status" value="1"/>
</dbReference>
<dbReference type="EMBL" id="CP014525">
    <property type="protein sequence ID" value="AMW34361.1"/>
    <property type="molecule type" value="Genomic_DNA"/>
</dbReference>
<evidence type="ECO:0000313" key="3">
    <source>
        <dbReference type="EMBL" id="AMW34361.1"/>
    </source>
</evidence>
<dbReference type="AlphaFoldDB" id="A0A143DCA4"/>
<dbReference type="KEGG" id="hjo:AY555_03220"/>
<dbReference type="InterPro" id="IPR005545">
    <property type="entry name" value="YCII"/>
</dbReference>
<dbReference type="Proteomes" id="UP000076066">
    <property type="component" value="Chromosome"/>
</dbReference>
<accession>A0A143DCA4</accession>
<dbReference type="InterPro" id="IPR011008">
    <property type="entry name" value="Dimeric_a/b-barrel"/>
</dbReference>
<evidence type="ECO:0000256" key="1">
    <source>
        <dbReference type="ARBA" id="ARBA00007689"/>
    </source>
</evidence>
<dbReference type="PANTHER" id="PTHR33606:SF3">
    <property type="entry name" value="PROTEIN YCII"/>
    <property type="match status" value="1"/>
</dbReference>
<comment type="similarity">
    <text evidence="1">Belongs to the YciI family.</text>
</comment>
<evidence type="ECO:0000313" key="4">
    <source>
        <dbReference type="Proteomes" id="UP000076066"/>
    </source>
</evidence>
<keyword evidence="4" id="KW-1185">Reference proteome</keyword>
<dbReference type="SUPFAM" id="SSF54909">
    <property type="entry name" value="Dimeric alpha+beta barrel"/>
    <property type="match status" value="1"/>
</dbReference>
<dbReference type="InterPro" id="IPR051807">
    <property type="entry name" value="Sec-metab_biosynth-assoc"/>
</dbReference>
<sequence>MPLFAVHCLDKPSHGAVRLDNRSRHLAWLESHRDRIVLAGPMLAGDGEGLVGSLLVVDHPDLDAVYAWCAEDPYARAGLFESVVIRPYRIVFGAAAPSNGS</sequence>
<dbReference type="Gene3D" id="3.30.70.1060">
    <property type="entry name" value="Dimeric alpha+beta barrel"/>
    <property type="match status" value="1"/>
</dbReference>
<dbReference type="GeneID" id="53316161"/>
<organism evidence="3 4">
    <name type="scientific">Haematospirillum jordaniae</name>
    <dbReference type="NCBI Taxonomy" id="1549855"/>
    <lineage>
        <taxon>Bacteria</taxon>
        <taxon>Pseudomonadati</taxon>
        <taxon>Pseudomonadota</taxon>
        <taxon>Alphaproteobacteria</taxon>
        <taxon>Rhodospirillales</taxon>
        <taxon>Novispirillaceae</taxon>
        <taxon>Haematospirillum</taxon>
    </lineage>
</organism>
<reference evidence="3 4" key="1">
    <citation type="submission" date="2016-02" db="EMBL/GenBank/DDBJ databases">
        <title>Complete Genome of H5569, the type strain of the newly described species Haematospirillium jordaniae.</title>
        <authorList>
            <person name="Nicholson A.C."/>
            <person name="Humrighouse B.W."/>
            <person name="Loparov V."/>
            <person name="McQuiston J.R."/>
        </authorList>
    </citation>
    <scope>NUCLEOTIDE SEQUENCE [LARGE SCALE GENOMIC DNA]</scope>
    <source>
        <strain evidence="3 4">H5569</strain>
    </source>
</reference>
<dbReference type="RefSeq" id="WP_066133381.1">
    <property type="nucleotide sequence ID" value="NZ_CP014525.1"/>
</dbReference>
<dbReference type="OrthoDB" id="2293521at2"/>
<dbReference type="PANTHER" id="PTHR33606">
    <property type="entry name" value="PROTEIN YCII"/>
    <property type="match status" value="1"/>
</dbReference>
<name>A0A143DCA4_9PROT</name>
<gene>
    <name evidence="3" type="ORF">AY555_03220</name>
</gene>
<evidence type="ECO:0000259" key="2">
    <source>
        <dbReference type="Pfam" id="PF03795"/>
    </source>
</evidence>
<protein>
    <recommendedName>
        <fullName evidence="2">YCII-related domain-containing protein</fullName>
    </recommendedName>
</protein>
<feature type="domain" description="YCII-related" evidence="2">
    <location>
        <begin position="3"/>
        <end position="87"/>
    </location>
</feature>
<dbReference type="STRING" id="1549855.AY555_03220"/>
<proteinExistence type="inferred from homology"/>